<name>A0A8J1J2N2_XENTR</name>
<evidence type="ECO:0000313" key="4">
    <source>
        <dbReference type="Xenbase" id="XB-GENE-29089127"/>
    </source>
</evidence>
<reference evidence="3" key="1">
    <citation type="submission" date="2025-08" db="UniProtKB">
        <authorList>
            <consortium name="RefSeq"/>
        </authorList>
    </citation>
    <scope>IDENTIFICATION</scope>
    <source>
        <strain evidence="3">Nigerian</strain>
        <tissue evidence="3">Liver and blood</tissue>
    </source>
</reference>
<dbReference type="Xenbase" id="XB-GENE-29089127">
    <property type="gene designation" value="LOC105946329"/>
</dbReference>
<feature type="coiled-coil region" evidence="1">
    <location>
        <begin position="168"/>
        <end position="225"/>
    </location>
</feature>
<dbReference type="KEGG" id="xtr:105946329"/>
<evidence type="ECO:0000256" key="1">
    <source>
        <dbReference type="SAM" id="Coils"/>
    </source>
</evidence>
<dbReference type="OrthoDB" id="3176171at2759"/>
<proteinExistence type="predicted"/>
<evidence type="ECO:0000313" key="2">
    <source>
        <dbReference type="Proteomes" id="UP000008143"/>
    </source>
</evidence>
<keyword evidence="1" id="KW-0175">Coiled coil</keyword>
<protein>
    <submittedName>
        <fullName evidence="3">Uncharacterized protein LOC105946329</fullName>
    </submittedName>
</protein>
<dbReference type="OMA" id="HMANEGQ"/>
<dbReference type="AlphaFoldDB" id="A0A8J1J2N2"/>
<organism evidence="2 3">
    <name type="scientific">Xenopus tropicalis</name>
    <name type="common">Western clawed frog</name>
    <name type="synonym">Silurana tropicalis</name>
    <dbReference type="NCBI Taxonomy" id="8364"/>
    <lineage>
        <taxon>Eukaryota</taxon>
        <taxon>Metazoa</taxon>
        <taxon>Chordata</taxon>
        <taxon>Craniata</taxon>
        <taxon>Vertebrata</taxon>
        <taxon>Euteleostomi</taxon>
        <taxon>Amphibia</taxon>
        <taxon>Batrachia</taxon>
        <taxon>Anura</taxon>
        <taxon>Pipoidea</taxon>
        <taxon>Pipidae</taxon>
        <taxon>Xenopodinae</taxon>
        <taxon>Xenopus</taxon>
        <taxon>Silurana</taxon>
    </lineage>
</organism>
<evidence type="ECO:0000313" key="3">
    <source>
        <dbReference type="RefSeq" id="XP_031750966.1"/>
    </source>
</evidence>
<accession>A0A8J1J2N2</accession>
<dbReference type="RefSeq" id="XP_031750966.1">
    <property type="nucleotide sequence ID" value="XM_031895106.1"/>
</dbReference>
<dbReference type="Proteomes" id="UP000008143">
    <property type="component" value="Chromosome 1"/>
</dbReference>
<sequence length="244" mass="27909">MGKDNVATAHSQYELGPWGEKMVPYSAQASGNSITTDNMQYSSAMCTTELPGSVISLSEELSAYPSCITKSIAVDEGDSIEDPDEKGKSWLSKIGIYRNKLTFLPHWSSREESTTDFNHDSADMHALKNSSFIFRDPSDMTKHMANEGQLYIPYNLAKFYINKIVKDMQQMQTKHTEATRQLKVAEKQKQEQAVLAIRTHYRDKMKMLKFRLEAYQETMEKKNKELCDKIKVKLNNTPQTNEVE</sequence>
<dbReference type="AGR" id="Xenbase:XB-GENE-29089127"/>
<dbReference type="GeneID" id="105946329"/>
<gene>
    <name evidence="3 4" type="primary">LOC105946329</name>
</gene>
<keyword evidence="2" id="KW-1185">Reference proteome</keyword>